<feature type="domain" description="D-isomer specific 2-hydroxyacid dehydrogenase NAD-binding" evidence="6">
    <location>
        <begin position="110"/>
        <end position="290"/>
    </location>
</feature>
<dbReference type="KEGG" id="lbn:LBUCD034_0032"/>
<dbReference type="InterPro" id="IPR006140">
    <property type="entry name" value="D-isomer_DH_NAD-bd"/>
</dbReference>
<dbReference type="Pfam" id="PF02826">
    <property type="entry name" value="2-Hacid_dh_C"/>
    <property type="match status" value="1"/>
</dbReference>
<reference evidence="7 8" key="1">
    <citation type="journal article" date="2012" name="J. Biotechnol.">
        <title>Insights into the completely annotated genome of Lactobacillus buchneri CD034, a strain isolated from stable grass silage.</title>
        <authorList>
            <person name="Heinl S."/>
            <person name="Wibberg D."/>
            <person name="Eikmeyer F."/>
            <person name="Szczepanowski R."/>
            <person name="Blom J."/>
            <person name="Linke B."/>
            <person name="Goesmann A."/>
            <person name="Grabherr R."/>
            <person name="Schwab H."/>
            <person name="Puhler A."/>
            <person name="Schluter A."/>
        </authorList>
    </citation>
    <scope>NUCLEOTIDE SEQUENCE [LARGE SCALE GENOMIC DNA]</scope>
    <source>
        <strain evidence="7 8">CD034</strain>
    </source>
</reference>
<proteinExistence type="inferred from homology"/>
<keyword evidence="3" id="KW-0520">NAD</keyword>
<dbReference type="GO" id="GO:0051287">
    <property type="term" value="F:NAD binding"/>
    <property type="evidence" value="ECO:0007669"/>
    <property type="project" value="InterPro"/>
</dbReference>
<evidence type="ECO:0000256" key="2">
    <source>
        <dbReference type="ARBA" id="ARBA00023002"/>
    </source>
</evidence>
<dbReference type="PANTHER" id="PTHR42789">
    <property type="entry name" value="D-ISOMER SPECIFIC 2-HYDROXYACID DEHYDROGENASE FAMILY PROTEIN (AFU_ORTHOLOGUE AFUA_6G10090)"/>
    <property type="match status" value="1"/>
</dbReference>
<dbReference type="InterPro" id="IPR050857">
    <property type="entry name" value="D-2-hydroxyacid_DH"/>
</dbReference>
<dbReference type="Pfam" id="PF00389">
    <property type="entry name" value="2-Hacid_dh"/>
    <property type="match status" value="1"/>
</dbReference>
<dbReference type="SUPFAM" id="SSF52283">
    <property type="entry name" value="Formate/glycerate dehydrogenase catalytic domain-like"/>
    <property type="match status" value="1"/>
</dbReference>
<dbReference type="eggNOG" id="COG1052">
    <property type="taxonomic scope" value="Bacteria"/>
</dbReference>
<evidence type="ECO:0000256" key="3">
    <source>
        <dbReference type="ARBA" id="ARBA00023027"/>
    </source>
</evidence>
<evidence type="ECO:0000256" key="4">
    <source>
        <dbReference type="RuleBase" id="RU003719"/>
    </source>
</evidence>
<dbReference type="EMBL" id="CP003043">
    <property type="protein sequence ID" value="AFR99145.1"/>
    <property type="molecule type" value="Genomic_DNA"/>
</dbReference>
<dbReference type="PATRIC" id="fig|1071400.3.peg.31"/>
<comment type="similarity">
    <text evidence="1 4">Belongs to the D-isomer specific 2-hydroxyacid dehydrogenase family.</text>
</comment>
<dbReference type="CDD" id="cd12178">
    <property type="entry name" value="2-Hacid_dh_13"/>
    <property type="match status" value="1"/>
</dbReference>
<dbReference type="InterPro" id="IPR029753">
    <property type="entry name" value="D-isomer_DH_CS"/>
</dbReference>
<name>J9W4G0_LENBU</name>
<protein>
    <submittedName>
        <fullName evidence="7">Putative glyoxylate reductase</fullName>
        <ecNumber evidence="7">1.1.1.26</ecNumber>
    </submittedName>
</protein>
<evidence type="ECO:0000256" key="1">
    <source>
        <dbReference type="ARBA" id="ARBA00005854"/>
    </source>
</evidence>
<evidence type="ECO:0000313" key="8">
    <source>
        <dbReference type="Proteomes" id="UP000007332"/>
    </source>
</evidence>
<dbReference type="PROSITE" id="PS00671">
    <property type="entry name" value="D_2_HYDROXYACID_DH_3"/>
    <property type="match status" value="1"/>
</dbReference>
<dbReference type="Proteomes" id="UP000007332">
    <property type="component" value="Chromosome"/>
</dbReference>
<dbReference type="FunFam" id="3.40.50.720:FF:000203">
    <property type="entry name" value="D-3-phosphoglycerate dehydrogenase (SerA)"/>
    <property type="match status" value="1"/>
</dbReference>
<dbReference type="EC" id="1.1.1.26" evidence="7"/>
<keyword evidence="2 4" id="KW-0560">Oxidoreductase</keyword>
<dbReference type="InterPro" id="IPR036291">
    <property type="entry name" value="NAD(P)-bd_dom_sf"/>
</dbReference>
<organism evidence="7 8">
    <name type="scientific">Lentilactobacillus buchneri subsp. silagei CD034</name>
    <dbReference type="NCBI Taxonomy" id="1071400"/>
    <lineage>
        <taxon>Bacteria</taxon>
        <taxon>Bacillati</taxon>
        <taxon>Bacillota</taxon>
        <taxon>Bacilli</taxon>
        <taxon>Lactobacillales</taxon>
        <taxon>Lactobacillaceae</taxon>
        <taxon>Lentilactobacillus</taxon>
        <taxon>Lentilactobacillus buchneri subsp. silagei</taxon>
    </lineage>
</organism>
<dbReference type="OrthoDB" id="9805416at2"/>
<dbReference type="RefSeq" id="WP_014939052.1">
    <property type="nucleotide sequence ID" value="NC_018610.1"/>
</dbReference>
<dbReference type="InterPro" id="IPR006139">
    <property type="entry name" value="D-isomer_2_OHA_DH_cat_dom"/>
</dbReference>
<evidence type="ECO:0000259" key="5">
    <source>
        <dbReference type="Pfam" id="PF00389"/>
    </source>
</evidence>
<accession>J9W4G0</accession>
<dbReference type="STRING" id="1071400.LBUCD034_0032"/>
<dbReference type="SUPFAM" id="SSF51735">
    <property type="entry name" value="NAD(P)-binding Rossmann-fold domains"/>
    <property type="match status" value="1"/>
</dbReference>
<evidence type="ECO:0000259" key="6">
    <source>
        <dbReference type="Pfam" id="PF02826"/>
    </source>
</evidence>
<sequence>MTKVFIADQIPSKAVKKLQSAGLSVTIHDSEQGLITHEELENAVKDSDFLITTLSTKVDESIISAATKLKLIANFGAGFNNIDTKAASTHHILVTNTPVVSTNSVAEVTLGLILAISHRIVEGDRLMHNQGFSGWSPLFFLGHELAGKTLGVIGMGHIGQDVAKKAQAFSMNVHYWQPEQFRLPRDEENRLNIRFAEFTDLLQTSDFITIHAPLTEENHHQLDAKAFKQMKSSAFLINGARGPIVDEAALASALENHEIAGAALDVYEHEPTVTPELKSMNNVILTPHIGNATVEARDSMAEICANNILDFLAGKSIQSVN</sequence>
<keyword evidence="8" id="KW-1185">Reference proteome</keyword>
<dbReference type="HOGENOM" id="CLU_019796_1_2_9"/>
<evidence type="ECO:0000313" key="7">
    <source>
        <dbReference type="EMBL" id="AFR99145.1"/>
    </source>
</evidence>
<dbReference type="AlphaFoldDB" id="J9W4G0"/>
<dbReference type="Gene3D" id="3.40.50.720">
    <property type="entry name" value="NAD(P)-binding Rossmann-like Domain"/>
    <property type="match status" value="2"/>
</dbReference>
<dbReference type="GO" id="GO:0047964">
    <property type="term" value="F:glyoxylate reductase (NADH) activity"/>
    <property type="evidence" value="ECO:0007669"/>
    <property type="project" value="UniProtKB-EC"/>
</dbReference>
<feature type="domain" description="D-isomer specific 2-hydroxyacid dehydrogenase catalytic" evidence="5">
    <location>
        <begin position="4"/>
        <end position="319"/>
    </location>
</feature>
<gene>
    <name evidence="7" type="primary">gyar1</name>
    <name evidence="7" type="ORF">LBUCD034_0032</name>
</gene>
<dbReference type="PANTHER" id="PTHR42789:SF1">
    <property type="entry name" value="D-ISOMER SPECIFIC 2-HYDROXYACID DEHYDROGENASE FAMILY PROTEIN (AFU_ORTHOLOGUE AFUA_6G10090)"/>
    <property type="match status" value="1"/>
</dbReference>